<dbReference type="Pfam" id="PF13968">
    <property type="entry name" value="DUF4220"/>
    <property type="match status" value="1"/>
</dbReference>
<dbReference type="Gramene" id="TVU03459">
    <property type="protein sequence ID" value="TVU03459"/>
    <property type="gene ID" value="EJB05_51010"/>
</dbReference>
<feature type="transmembrane region" description="Helical" evidence="2">
    <location>
        <begin position="44"/>
        <end position="65"/>
    </location>
</feature>
<comment type="caution">
    <text evidence="4">The sequence shown here is derived from an EMBL/GenBank/DDBJ whole genome shotgun (WGS) entry which is preliminary data.</text>
</comment>
<dbReference type="EMBL" id="RWGY01000176">
    <property type="protein sequence ID" value="TVU03459.1"/>
    <property type="molecule type" value="Genomic_DNA"/>
</dbReference>
<dbReference type="PANTHER" id="PTHR31325">
    <property type="entry name" value="OS01G0798800 PROTEIN-RELATED"/>
    <property type="match status" value="1"/>
</dbReference>
<dbReference type="OrthoDB" id="647668at2759"/>
<dbReference type="InterPro" id="IPR007658">
    <property type="entry name" value="DUF594"/>
</dbReference>
<dbReference type="Pfam" id="PF04578">
    <property type="entry name" value="DUF594"/>
    <property type="match status" value="1"/>
</dbReference>
<feature type="domain" description="DUF4220" evidence="3">
    <location>
        <begin position="50"/>
        <end position="368"/>
    </location>
</feature>
<accession>A0A5J9SWU7</accession>
<feature type="transmembrane region" description="Helical" evidence="2">
    <location>
        <begin position="133"/>
        <end position="151"/>
    </location>
</feature>
<proteinExistence type="predicted"/>
<dbReference type="InterPro" id="IPR025315">
    <property type="entry name" value="DUF4220"/>
</dbReference>
<feature type="compositionally biased region" description="Polar residues" evidence="1">
    <location>
        <begin position="744"/>
        <end position="759"/>
    </location>
</feature>
<protein>
    <recommendedName>
        <fullName evidence="3">DUF4220 domain-containing protein</fullName>
    </recommendedName>
</protein>
<organism evidence="4 5">
    <name type="scientific">Eragrostis curvula</name>
    <name type="common">weeping love grass</name>
    <dbReference type="NCBI Taxonomy" id="38414"/>
    <lineage>
        <taxon>Eukaryota</taxon>
        <taxon>Viridiplantae</taxon>
        <taxon>Streptophyta</taxon>
        <taxon>Embryophyta</taxon>
        <taxon>Tracheophyta</taxon>
        <taxon>Spermatophyta</taxon>
        <taxon>Magnoliopsida</taxon>
        <taxon>Liliopsida</taxon>
        <taxon>Poales</taxon>
        <taxon>Poaceae</taxon>
        <taxon>PACMAD clade</taxon>
        <taxon>Chloridoideae</taxon>
        <taxon>Eragrostideae</taxon>
        <taxon>Eragrostidinae</taxon>
        <taxon>Eragrostis</taxon>
    </lineage>
</organism>
<feature type="region of interest" description="Disordered" evidence="1">
    <location>
        <begin position="649"/>
        <end position="669"/>
    </location>
</feature>
<dbReference type="AlphaFoldDB" id="A0A5J9SWU7"/>
<feature type="region of interest" description="Disordered" evidence="1">
    <location>
        <begin position="735"/>
        <end position="777"/>
    </location>
</feature>
<feature type="transmembrane region" description="Helical" evidence="2">
    <location>
        <begin position="77"/>
        <end position="101"/>
    </location>
</feature>
<keyword evidence="5" id="KW-1185">Reference proteome</keyword>
<evidence type="ECO:0000313" key="5">
    <source>
        <dbReference type="Proteomes" id="UP000324897"/>
    </source>
</evidence>
<dbReference type="Proteomes" id="UP000324897">
    <property type="component" value="Unassembled WGS sequence"/>
</dbReference>
<feature type="compositionally biased region" description="Pro residues" evidence="1">
    <location>
        <begin position="651"/>
        <end position="666"/>
    </location>
</feature>
<keyword evidence="2" id="KW-1133">Transmembrane helix</keyword>
<keyword evidence="2" id="KW-0472">Membrane</keyword>
<evidence type="ECO:0000256" key="2">
    <source>
        <dbReference type="SAM" id="Phobius"/>
    </source>
</evidence>
<evidence type="ECO:0000256" key="1">
    <source>
        <dbReference type="SAM" id="MobiDB-lite"/>
    </source>
</evidence>
<evidence type="ECO:0000259" key="3">
    <source>
        <dbReference type="Pfam" id="PF13968"/>
    </source>
</evidence>
<gene>
    <name evidence="4" type="ORF">EJB05_51010</name>
</gene>
<keyword evidence="2" id="KW-0812">Transmembrane</keyword>
<sequence>MGGLMMILRIRNEWSIQVLVLLSFTVQVLLHVLAGIRRREASAVLRFLLWLAYLMADSTAIYTLGHLSISGWSQENYLVAFWAPFLLLHLGSQDTISAYALEDNQLWLRHFLTLVVQSLGVAYVLYKNIARTRSFVLASILIFVVGLLKYGERTWALKCSSWNSILSSIKKGRHFLPKPLPVERIADGDEENILKSEVDDERLLQFAHSQFYICKRAMVDSSSFFPDSGNPVFNELNSDDARKVMEMELTLMYDILYTKAAVIHTWYGYCIRMFSPAATGAAFLLFQIGSKDGYRRIDVAITYVLLIGAFLLDMLSLFRAIGSTWTCEFLRTRRWFRPCAVIMSLRRFVKAGSYREWSGSVGQYDLLDLSTRDQTDLRNIIAKAIGLENWWNKMHYSWTLVLSEDVKKLVFQRVWQILKSTYANNQRDAYSMMDVMRSWGQKAVKSRHEKLQGLDLPFGREFQEDLLVWHIGTEIFLWCSDQQHMSSPYSKTIKMLSKYMMFLASARGHMLPGLVLHSLYEITRRALEKIWIMHRERSISRGESAKLATILYQAKHSDKTWDLDTELTRILSDVIELAIALLDAADTSDMQELLELIFNVWVDKLLYASVQGSKDSHAKQLSTGGELTTIVWIMAQHAGTYRIGEIDDVDPPPLHFPSPPPPPPPLSESYSICGSGVPSNQCKRGRPRTWKVQTHRFRWKWHNGLTAVARRQSPPLSSQPPSALAPAWLVSASEDLRGSCGSDRPSNQCKRGRSSSWTETSHRRAPLGLAHRRNSSF</sequence>
<feature type="non-terminal residue" evidence="4">
    <location>
        <position position="1"/>
    </location>
</feature>
<evidence type="ECO:0000313" key="4">
    <source>
        <dbReference type="EMBL" id="TVU03459.1"/>
    </source>
</evidence>
<reference evidence="4 5" key="1">
    <citation type="journal article" date="2019" name="Sci. Rep.">
        <title>A high-quality genome of Eragrostis curvula grass provides insights into Poaceae evolution and supports new strategies to enhance forage quality.</title>
        <authorList>
            <person name="Carballo J."/>
            <person name="Santos B.A.C.M."/>
            <person name="Zappacosta D."/>
            <person name="Garbus I."/>
            <person name="Selva J.P."/>
            <person name="Gallo C.A."/>
            <person name="Diaz A."/>
            <person name="Albertini E."/>
            <person name="Caccamo M."/>
            <person name="Echenique V."/>
        </authorList>
    </citation>
    <scope>NUCLEOTIDE SEQUENCE [LARGE SCALE GENOMIC DNA]</scope>
    <source>
        <strain evidence="5">cv. Victoria</strain>
        <tissue evidence="4">Leaf</tissue>
    </source>
</reference>
<feature type="transmembrane region" description="Helical" evidence="2">
    <location>
        <begin position="300"/>
        <end position="321"/>
    </location>
</feature>
<name>A0A5J9SWU7_9POAL</name>
<feature type="transmembrane region" description="Helical" evidence="2">
    <location>
        <begin position="107"/>
        <end position="126"/>
    </location>
</feature>